<evidence type="ECO:0000313" key="2">
    <source>
        <dbReference type="EMBL" id="KAK6621353.1"/>
    </source>
</evidence>
<feature type="compositionally biased region" description="Basic residues" evidence="1">
    <location>
        <begin position="240"/>
        <end position="254"/>
    </location>
</feature>
<comment type="caution">
    <text evidence="2">The sequence shown here is derived from an EMBL/GenBank/DDBJ whole genome shotgun (WGS) entry which is preliminary data.</text>
</comment>
<name>A0AAN8P5I1_POLSC</name>
<evidence type="ECO:0000256" key="1">
    <source>
        <dbReference type="SAM" id="MobiDB-lite"/>
    </source>
</evidence>
<organism evidence="2 3">
    <name type="scientific">Polyplax serrata</name>
    <name type="common">Common mouse louse</name>
    <dbReference type="NCBI Taxonomy" id="468196"/>
    <lineage>
        <taxon>Eukaryota</taxon>
        <taxon>Metazoa</taxon>
        <taxon>Ecdysozoa</taxon>
        <taxon>Arthropoda</taxon>
        <taxon>Hexapoda</taxon>
        <taxon>Insecta</taxon>
        <taxon>Pterygota</taxon>
        <taxon>Neoptera</taxon>
        <taxon>Paraneoptera</taxon>
        <taxon>Psocodea</taxon>
        <taxon>Troctomorpha</taxon>
        <taxon>Phthiraptera</taxon>
        <taxon>Anoplura</taxon>
        <taxon>Polyplacidae</taxon>
        <taxon>Polyplax</taxon>
    </lineage>
</organism>
<proteinExistence type="predicted"/>
<feature type="region of interest" description="Disordered" evidence="1">
    <location>
        <begin position="203"/>
        <end position="257"/>
    </location>
</feature>
<reference evidence="2 3" key="1">
    <citation type="submission" date="2023-10" db="EMBL/GenBank/DDBJ databases">
        <title>Genomes of two closely related lineages of the louse Polyplax serrata with different host specificities.</title>
        <authorList>
            <person name="Martinu J."/>
            <person name="Tarabai H."/>
            <person name="Stefka J."/>
            <person name="Hypsa V."/>
        </authorList>
    </citation>
    <scope>NUCLEOTIDE SEQUENCE [LARGE SCALE GENOMIC DNA]</scope>
    <source>
        <strain evidence="2">HR10_N</strain>
    </source>
</reference>
<gene>
    <name evidence="2" type="ORF">RUM43_011659</name>
</gene>
<dbReference type="EMBL" id="JAWJWE010000039">
    <property type="protein sequence ID" value="KAK6621353.1"/>
    <property type="molecule type" value="Genomic_DNA"/>
</dbReference>
<evidence type="ECO:0000313" key="3">
    <source>
        <dbReference type="Proteomes" id="UP001372834"/>
    </source>
</evidence>
<accession>A0AAN8P5I1</accession>
<feature type="region of interest" description="Disordered" evidence="1">
    <location>
        <begin position="38"/>
        <end position="66"/>
    </location>
</feature>
<dbReference type="Proteomes" id="UP001372834">
    <property type="component" value="Unassembled WGS sequence"/>
</dbReference>
<dbReference type="AlphaFoldDB" id="A0AAN8P5I1"/>
<feature type="compositionally biased region" description="Polar residues" evidence="1">
    <location>
        <begin position="209"/>
        <end position="223"/>
    </location>
</feature>
<protein>
    <submittedName>
        <fullName evidence="2">Uncharacterized protein</fullName>
    </submittedName>
</protein>
<sequence>MFPPNLQKSIRELDRQISMLETECENMETEKMDIGTRKSMTKDSFRSLPIKPFRTGPSQSSSPYGVKRHGLTNPRTLGKIVSAASVLLEGQTECIQQRGTHFVGRQTSFGIEEVACRKVTSDVAQNQILQNEVPTTNSGEKVEQKSFGFMEKSERKTMTVRSIKEVTESSGESSQVNVNGHSKLMCVTTSKTEQPDSTLEWNQKMRPKSSLTYCSNSNRPRLSSSDEDAVKQHSVGHSPSAKRNRPRSTRTKKKKETEIILEVNSEKPVREQETQCTIFREEWEKKEFLANLNDSVKTLQMLISELQKKNCKSDMSSQETQKDILNDMQNTLLKISQTKSNNPLGSTLNLLTSLQGGTLKVPEGEETIVDLKKVFYRVRQFCEQLSEEKYFLTEELAHRNRTIAGMKTKEKEYLSLISTLKLNLERTNQKSEEWDRAKKEVMMVRTKLEEETKSR</sequence>